<dbReference type="PROSITE" id="PS50006">
    <property type="entry name" value="FHA_DOMAIN"/>
    <property type="match status" value="1"/>
</dbReference>
<accession>A0ABU8WYV6</accession>
<dbReference type="Proteomes" id="UP001385892">
    <property type="component" value="Unassembled WGS sequence"/>
</dbReference>
<feature type="domain" description="FHA" evidence="1">
    <location>
        <begin position="1"/>
        <end position="38"/>
    </location>
</feature>
<dbReference type="RefSeq" id="WP_340348663.1">
    <property type="nucleotide sequence ID" value="NZ_JBBKZT010000062.1"/>
</dbReference>
<dbReference type="Pfam" id="PF00498">
    <property type="entry name" value="FHA"/>
    <property type="match status" value="1"/>
</dbReference>
<evidence type="ECO:0000313" key="2">
    <source>
        <dbReference type="EMBL" id="MEJ8852723.1"/>
    </source>
</evidence>
<comment type="caution">
    <text evidence="2">The sequence shown here is derived from an EMBL/GenBank/DDBJ whole genome shotgun (WGS) entry which is preliminary data.</text>
</comment>
<organism evidence="2 3">
    <name type="scientific">Variovorax rhizosphaerae</name>
    <dbReference type="NCBI Taxonomy" id="1836200"/>
    <lineage>
        <taxon>Bacteria</taxon>
        <taxon>Pseudomonadati</taxon>
        <taxon>Pseudomonadota</taxon>
        <taxon>Betaproteobacteria</taxon>
        <taxon>Burkholderiales</taxon>
        <taxon>Comamonadaceae</taxon>
        <taxon>Variovorax</taxon>
    </lineage>
</organism>
<dbReference type="EMBL" id="JBBKZT010000062">
    <property type="protein sequence ID" value="MEJ8852723.1"/>
    <property type="molecule type" value="Genomic_DNA"/>
</dbReference>
<gene>
    <name evidence="2" type="ORF">WKW82_39440</name>
</gene>
<dbReference type="InterPro" id="IPR000253">
    <property type="entry name" value="FHA_dom"/>
</dbReference>
<evidence type="ECO:0000313" key="3">
    <source>
        <dbReference type="Proteomes" id="UP001385892"/>
    </source>
</evidence>
<protein>
    <submittedName>
        <fullName evidence="2">FHA domain-containing protein</fullName>
    </submittedName>
</protein>
<name>A0ABU8WYV6_9BURK</name>
<evidence type="ECO:0000259" key="1">
    <source>
        <dbReference type="PROSITE" id="PS50006"/>
    </source>
</evidence>
<sequence>MDSVSASRKHALTTVAPAFVTIEDIGSSNGTCLNGERVQSQVFTDGDAVRVGTFEMDFVADTQEFPRGGGLRLRTVPGLLVDVDRGSPSIRDAPRGRRGKP</sequence>
<dbReference type="SUPFAM" id="SSF49879">
    <property type="entry name" value="SMAD/FHA domain"/>
    <property type="match status" value="1"/>
</dbReference>
<dbReference type="Gene3D" id="2.60.200.20">
    <property type="match status" value="1"/>
</dbReference>
<dbReference type="InterPro" id="IPR008984">
    <property type="entry name" value="SMAD_FHA_dom_sf"/>
</dbReference>
<keyword evidence="3" id="KW-1185">Reference proteome</keyword>
<reference evidence="2 3" key="1">
    <citation type="submission" date="2024-03" db="EMBL/GenBank/DDBJ databases">
        <title>Novel species of the genus Variovorax.</title>
        <authorList>
            <person name="Liu Q."/>
            <person name="Xin Y.-H."/>
        </authorList>
    </citation>
    <scope>NUCLEOTIDE SEQUENCE [LARGE SCALE GENOMIC DNA]</scope>
    <source>
        <strain evidence="2 3">KACC 18900</strain>
    </source>
</reference>
<proteinExistence type="predicted"/>